<name>A0A2P2LFS2_RHIMU</name>
<dbReference type="EMBL" id="GGEC01036334">
    <property type="protein sequence ID" value="MBX16818.1"/>
    <property type="molecule type" value="Transcribed_RNA"/>
</dbReference>
<sequence length="185" mass="21414">MAACQMSFKEMTRLQKANLGGRESSLEHLLVLLIAQGLQTPQDHPQALHQHLLLTHQEMQCLCLLCHTMVVPQSLCLCLALMVWAPLHQLKMNWLIWTGLWMVEPWMIEPWMTMWTLSFHMILQILEIKLVNLEMSAKVSHFRSSSLFQQVQVKWNVATSHQMENCLQLVGMIRKLQCGVQSLLT</sequence>
<protein>
    <submittedName>
        <fullName evidence="2">Uncharacterized protein MANES_16G063800</fullName>
    </submittedName>
</protein>
<evidence type="ECO:0000256" key="1">
    <source>
        <dbReference type="SAM" id="Phobius"/>
    </source>
</evidence>
<evidence type="ECO:0000313" key="2">
    <source>
        <dbReference type="EMBL" id="MBX16818.1"/>
    </source>
</evidence>
<dbReference type="EMBL" id="GGEC01036338">
    <property type="protein sequence ID" value="MBX16822.1"/>
    <property type="molecule type" value="Transcribed_RNA"/>
</dbReference>
<proteinExistence type="predicted"/>
<dbReference type="AlphaFoldDB" id="A0A2P2LFS2"/>
<keyword evidence="1" id="KW-0812">Transmembrane</keyword>
<organism evidence="2">
    <name type="scientific">Rhizophora mucronata</name>
    <name type="common">Asiatic mangrove</name>
    <dbReference type="NCBI Taxonomy" id="61149"/>
    <lineage>
        <taxon>Eukaryota</taxon>
        <taxon>Viridiplantae</taxon>
        <taxon>Streptophyta</taxon>
        <taxon>Embryophyta</taxon>
        <taxon>Tracheophyta</taxon>
        <taxon>Spermatophyta</taxon>
        <taxon>Magnoliopsida</taxon>
        <taxon>eudicotyledons</taxon>
        <taxon>Gunneridae</taxon>
        <taxon>Pentapetalae</taxon>
        <taxon>rosids</taxon>
        <taxon>fabids</taxon>
        <taxon>Malpighiales</taxon>
        <taxon>Rhizophoraceae</taxon>
        <taxon>Rhizophora</taxon>
    </lineage>
</organism>
<reference evidence="2" key="1">
    <citation type="submission" date="2018-02" db="EMBL/GenBank/DDBJ databases">
        <title>Rhizophora mucronata_Transcriptome.</title>
        <authorList>
            <person name="Meera S.P."/>
            <person name="Sreeshan A."/>
            <person name="Augustine A."/>
        </authorList>
    </citation>
    <scope>NUCLEOTIDE SEQUENCE</scope>
    <source>
        <tissue evidence="2">Leaf</tissue>
    </source>
</reference>
<feature type="transmembrane region" description="Helical" evidence="1">
    <location>
        <begin position="107"/>
        <end position="126"/>
    </location>
</feature>
<keyword evidence="1" id="KW-1133">Transmembrane helix</keyword>
<keyword evidence="1" id="KW-0472">Membrane</keyword>
<feature type="transmembrane region" description="Helical" evidence="1">
    <location>
        <begin position="62"/>
        <end position="87"/>
    </location>
</feature>
<accession>A0A2P2LFS2</accession>